<evidence type="ECO:0000313" key="2">
    <source>
        <dbReference type="Proteomes" id="UP000574390"/>
    </source>
</evidence>
<protein>
    <recommendedName>
        <fullName evidence="3">J domain-containing protein</fullName>
    </recommendedName>
</protein>
<reference evidence="1 2" key="1">
    <citation type="submission" date="2020-04" db="EMBL/GenBank/DDBJ databases">
        <title>Perkinsus olseni comparative genomics.</title>
        <authorList>
            <person name="Bogema D.R."/>
        </authorList>
    </citation>
    <scope>NUCLEOTIDE SEQUENCE [LARGE SCALE GENOMIC DNA]</scope>
    <source>
        <strain evidence="1">ATCC PRA-205</strain>
    </source>
</reference>
<comment type="caution">
    <text evidence="1">The sequence shown here is derived from an EMBL/GenBank/DDBJ whole genome shotgun (WGS) entry which is preliminary data.</text>
</comment>
<dbReference type="EMBL" id="JABANM010037615">
    <property type="protein sequence ID" value="KAF4681543.1"/>
    <property type="molecule type" value="Genomic_DNA"/>
</dbReference>
<sequence length="286" mass="30369">AGVGAARGTVMGGTVGAAVMGGMIGFSRAGAMFDAANNVGAATVMRGMGTGLGVMVSAAITACEVGYHVRKCKQGKLHVRTTRRKVTAAVSAESETVMFNLPSVICCHSQSMRGAANAGLCALTIVPGAGLIVAIIGGVAFNICDATFGWSDKAAKKLVPQSEGEEIFEGKLVHAKMIEAARETIGLSLEEPLDEDDLRRRLRRWMLSLHPDKNSQQVHPHLHTIVTACTLLINEARDIEAQRNSETVENPLEAAEDNDVNPYQLLCLMDNPDTQLATAADERDRS</sequence>
<feature type="non-terminal residue" evidence="1">
    <location>
        <position position="1"/>
    </location>
</feature>
<gene>
    <name evidence="1" type="ORF">FOZ62_003100</name>
</gene>
<proteinExistence type="predicted"/>
<name>A0A7J6NCE8_PEROL</name>
<evidence type="ECO:0008006" key="3">
    <source>
        <dbReference type="Google" id="ProtNLM"/>
    </source>
</evidence>
<dbReference type="AlphaFoldDB" id="A0A7J6NCE8"/>
<evidence type="ECO:0000313" key="1">
    <source>
        <dbReference type="EMBL" id="KAF4681543.1"/>
    </source>
</evidence>
<dbReference type="SUPFAM" id="SSF46565">
    <property type="entry name" value="Chaperone J-domain"/>
    <property type="match status" value="1"/>
</dbReference>
<organism evidence="1 2">
    <name type="scientific">Perkinsus olseni</name>
    <name type="common">Perkinsus atlanticus</name>
    <dbReference type="NCBI Taxonomy" id="32597"/>
    <lineage>
        <taxon>Eukaryota</taxon>
        <taxon>Sar</taxon>
        <taxon>Alveolata</taxon>
        <taxon>Perkinsozoa</taxon>
        <taxon>Perkinsea</taxon>
        <taxon>Perkinsida</taxon>
        <taxon>Perkinsidae</taxon>
        <taxon>Perkinsus</taxon>
    </lineage>
</organism>
<dbReference type="InterPro" id="IPR036869">
    <property type="entry name" value="J_dom_sf"/>
</dbReference>
<accession>A0A7J6NCE8</accession>
<dbReference type="Proteomes" id="UP000574390">
    <property type="component" value="Unassembled WGS sequence"/>
</dbReference>